<evidence type="ECO:0000256" key="2">
    <source>
        <dbReference type="ARBA" id="ARBA00022801"/>
    </source>
</evidence>
<dbReference type="InterPro" id="IPR050565">
    <property type="entry name" value="LYPA1-2/EST-like"/>
</dbReference>
<dbReference type="GO" id="GO:0008474">
    <property type="term" value="F:palmitoyl-(protein) hydrolase activity"/>
    <property type="evidence" value="ECO:0007669"/>
    <property type="project" value="TreeGrafter"/>
</dbReference>
<dbReference type="GO" id="GO:0005737">
    <property type="term" value="C:cytoplasm"/>
    <property type="evidence" value="ECO:0007669"/>
    <property type="project" value="TreeGrafter"/>
</dbReference>
<dbReference type="RefSeq" id="XP_001031462.1">
    <property type="nucleotide sequence ID" value="XM_001031462.1"/>
</dbReference>
<dbReference type="InterPro" id="IPR029058">
    <property type="entry name" value="AB_hydrolase_fold"/>
</dbReference>
<protein>
    <submittedName>
        <fullName evidence="4">Phospholipase/carboxylesterase family protein</fullName>
    </submittedName>
</protein>
<keyword evidence="2" id="KW-0378">Hydrolase</keyword>
<dbReference type="Gene3D" id="3.40.50.1820">
    <property type="entry name" value="alpha/beta hydrolase"/>
    <property type="match status" value="1"/>
</dbReference>
<evidence type="ECO:0000313" key="5">
    <source>
        <dbReference type="Proteomes" id="UP000009168"/>
    </source>
</evidence>
<dbReference type="GO" id="GO:0052689">
    <property type="term" value="F:carboxylic ester hydrolase activity"/>
    <property type="evidence" value="ECO:0007669"/>
    <property type="project" value="TreeGrafter"/>
</dbReference>
<evidence type="ECO:0000259" key="3">
    <source>
        <dbReference type="Pfam" id="PF02230"/>
    </source>
</evidence>
<dbReference type="HOGENOM" id="CLU_049413_3_2_1"/>
<dbReference type="OrthoDB" id="2418081at2759"/>
<keyword evidence="5" id="KW-1185">Reference proteome</keyword>
<dbReference type="KEGG" id="tet:TTHERM_00823600"/>
<dbReference type="AlphaFoldDB" id="I7MCF5"/>
<dbReference type="Pfam" id="PF02230">
    <property type="entry name" value="Abhydrolase_2"/>
    <property type="match status" value="1"/>
</dbReference>
<proteinExistence type="inferred from homology"/>
<dbReference type="ESTHER" id="tetts-q22ev8">
    <property type="family name" value="LYsophospholipase_carboxylesterase"/>
</dbReference>
<name>I7MCF5_TETTS</name>
<gene>
    <name evidence="4" type="ORF">TTHERM_00823600</name>
</gene>
<dbReference type="PANTHER" id="PTHR10655:SF17">
    <property type="entry name" value="LYSOPHOSPHOLIPASE-LIKE PROTEIN 1"/>
    <property type="match status" value="1"/>
</dbReference>
<reference evidence="5" key="1">
    <citation type="journal article" date="2006" name="PLoS Biol.">
        <title>Macronuclear genome sequence of the ciliate Tetrahymena thermophila, a model eukaryote.</title>
        <authorList>
            <person name="Eisen J.A."/>
            <person name="Coyne R.S."/>
            <person name="Wu M."/>
            <person name="Wu D."/>
            <person name="Thiagarajan M."/>
            <person name="Wortman J.R."/>
            <person name="Badger J.H."/>
            <person name="Ren Q."/>
            <person name="Amedeo P."/>
            <person name="Jones K.M."/>
            <person name="Tallon L.J."/>
            <person name="Delcher A.L."/>
            <person name="Salzberg S.L."/>
            <person name="Silva J.C."/>
            <person name="Haas B.J."/>
            <person name="Majoros W.H."/>
            <person name="Farzad M."/>
            <person name="Carlton J.M."/>
            <person name="Smith R.K. Jr."/>
            <person name="Garg J."/>
            <person name="Pearlman R.E."/>
            <person name="Karrer K.M."/>
            <person name="Sun L."/>
            <person name="Manning G."/>
            <person name="Elde N.C."/>
            <person name="Turkewitz A.P."/>
            <person name="Asai D.J."/>
            <person name="Wilkes D.E."/>
            <person name="Wang Y."/>
            <person name="Cai H."/>
            <person name="Collins K."/>
            <person name="Stewart B.A."/>
            <person name="Lee S.R."/>
            <person name="Wilamowska K."/>
            <person name="Weinberg Z."/>
            <person name="Ruzzo W.L."/>
            <person name="Wloga D."/>
            <person name="Gaertig J."/>
            <person name="Frankel J."/>
            <person name="Tsao C.-C."/>
            <person name="Gorovsky M.A."/>
            <person name="Keeling P.J."/>
            <person name="Waller R.F."/>
            <person name="Patron N.J."/>
            <person name="Cherry J.M."/>
            <person name="Stover N.A."/>
            <person name="Krieger C.J."/>
            <person name="del Toro C."/>
            <person name="Ryder H.F."/>
            <person name="Williamson S.C."/>
            <person name="Barbeau R.A."/>
            <person name="Hamilton E.P."/>
            <person name="Orias E."/>
        </authorList>
    </citation>
    <scope>NUCLEOTIDE SEQUENCE [LARGE SCALE GENOMIC DNA]</scope>
    <source>
        <strain evidence="5">SB210</strain>
    </source>
</reference>
<dbReference type="Proteomes" id="UP000009168">
    <property type="component" value="Unassembled WGS sequence"/>
</dbReference>
<accession>I7MCF5</accession>
<comment type="similarity">
    <text evidence="1">Belongs to the AB hydrolase superfamily. AB hydrolase 2 family.</text>
</comment>
<dbReference type="STRING" id="312017.I7MCF5"/>
<dbReference type="SUPFAM" id="SSF53474">
    <property type="entry name" value="alpha/beta-Hydrolases"/>
    <property type="match status" value="1"/>
</dbReference>
<evidence type="ECO:0000256" key="1">
    <source>
        <dbReference type="ARBA" id="ARBA00006499"/>
    </source>
</evidence>
<dbReference type="PANTHER" id="PTHR10655">
    <property type="entry name" value="LYSOPHOSPHOLIPASE-RELATED"/>
    <property type="match status" value="1"/>
</dbReference>
<dbReference type="InParanoid" id="I7MCF5"/>
<dbReference type="GeneID" id="7835671"/>
<organism evidence="4 5">
    <name type="scientific">Tetrahymena thermophila (strain SB210)</name>
    <dbReference type="NCBI Taxonomy" id="312017"/>
    <lineage>
        <taxon>Eukaryota</taxon>
        <taxon>Sar</taxon>
        <taxon>Alveolata</taxon>
        <taxon>Ciliophora</taxon>
        <taxon>Intramacronucleata</taxon>
        <taxon>Oligohymenophorea</taxon>
        <taxon>Hymenostomatida</taxon>
        <taxon>Tetrahymenina</taxon>
        <taxon>Tetrahymenidae</taxon>
        <taxon>Tetrahymena</taxon>
    </lineage>
</organism>
<dbReference type="InterPro" id="IPR003140">
    <property type="entry name" value="PLipase/COase/thioEstase"/>
</dbReference>
<dbReference type="EMBL" id="GG662466">
    <property type="protein sequence ID" value="EAR83799.1"/>
    <property type="molecule type" value="Genomic_DNA"/>
</dbReference>
<evidence type="ECO:0000313" key="4">
    <source>
        <dbReference type="EMBL" id="EAR83799.1"/>
    </source>
</evidence>
<dbReference type="eggNOG" id="KOG2112">
    <property type="taxonomic scope" value="Eukaryota"/>
</dbReference>
<feature type="domain" description="Phospholipase/carboxylesterase/thioesterase" evidence="3">
    <location>
        <begin position="20"/>
        <end position="215"/>
    </location>
</feature>
<sequence length="235" mass="27389">MDNQFEDFKVRVNQKGDVIILPQDDKYDYVLFFIHGCSQIPINLVPIFLQEPLKSAIKGFKIIIPSAKIRYVNVKNAEVRSWFNLKTYENCFGRPFDEAFSQEEVQDSYSTLKIMIEQEVQLVNNDYKKIFLSGFSQGCGMSIYTAYNLEHDVGGVIGLGGYYLLITNYNKERNIPILNVHGLKDEKRLWSEVKQSYDKFQGSDKVILCQNMEHEVFSLEPRQHFADYLIKLTRK</sequence>